<reference evidence="2" key="1">
    <citation type="journal article" date="2019" name="Int. J. Syst. Evol. Microbiol.">
        <title>The Global Catalogue of Microorganisms (GCM) 10K type strain sequencing project: providing services to taxonomists for standard genome sequencing and annotation.</title>
        <authorList>
            <consortium name="The Broad Institute Genomics Platform"/>
            <consortium name="The Broad Institute Genome Sequencing Center for Infectious Disease"/>
            <person name="Wu L."/>
            <person name="Ma J."/>
        </authorList>
    </citation>
    <scope>NUCLEOTIDE SEQUENCE [LARGE SCALE GENOMIC DNA]</scope>
    <source>
        <strain evidence="2">CCUG 61696</strain>
    </source>
</reference>
<evidence type="ECO:0008006" key="3">
    <source>
        <dbReference type="Google" id="ProtNLM"/>
    </source>
</evidence>
<keyword evidence="2" id="KW-1185">Reference proteome</keyword>
<evidence type="ECO:0000313" key="2">
    <source>
        <dbReference type="Proteomes" id="UP001597171"/>
    </source>
</evidence>
<evidence type="ECO:0000313" key="1">
    <source>
        <dbReference type="EMBL" id="MFD1332098.1"/>
    </source>
</evidence>
<proteinExistence type="predicted"/>
<feature type="non-terminal residue" evidence="1">
    <location>
        <position position="1"/>
    </location>
</feature>
<sequence length="78" mass="8057">GDGAVAVASLLLVGPQSEARLAPLRAALDPAEVEWGASAFDGCVAARFVARSAPALRRALGRAVESLSGRRPPRLFAF</sequence>
<gene>
    <name evidence="1" type="ORF">ACFQ4O_08820</name>
</gene>
<organism evidence="1 2">
    <name type="scientific">Methylopila musalis</name>
    <dbReference type="NCBI Taxonomy" id="1134781"/>
    <lineage>
        <taxon>Bacteria</taxon>
        <taxon>Pseudomonadati</taxon>
        <taxon>Pseudomonadota</taxon>
        <taxon>Alphaproteobacteria</taxon>
        <taxon>Hyphomicrobiales</taxon>
        <taxon>Methylopilaceae</taxon>
        <taxon>Methylopila</taxon>
    </lineage>
</organism>
<protein>
    <recommendedName>
        <fullName evidence="3">Urease accessory protein UreD</fullName>
    </recommendedName>
</protein>
<dbReference type="EMBL" id="JBHTMX010000060">
    <property type="protein sequence ID" value="MFD1332098.1"/>
    <property type="molecule type" value="Genomic_DNA"/>
</dbReference>
<accession>A0ABW3Z737</accession>
<comment type="caution">
    <text evidence="1">The sequence shown here is derived from an EMBL/GenBank/DDBJ whole genome shotgun (WGS) entry which is preliminary data.</text>
</comment>
<name>A0ABW3Z737_9HYPH</name>
<dbReference type="Proteomes" id="UP001597171">
    <property type="component" value="Unassembled WGS sequence"/>
</dbReference>